<dbReference type="AlphaFoldDB" id="A0A4D7CAJ1"/>
<dbReference type="Pfam" id="PF00588">
    <property type="entry name" value="SpoU_methylase"/>
    <property type="match status" value="1"/>
</dbReference>
<evidence type="ECO:0000313" key="6">
    <source>
        <dbReference type="EMBL" id="QCI80477.1"/>
    </source>
</evidence>
<dbReference type="GO" id="GO:0005829">
    <property type="term" value="C:cytosol"/>
    <property type="evidence" value="ECO:0007669"/>
    <property type="project" value="TreeGrafter"/>
</dbReference>
<organism evidence="6 7">
    <name type="scientific">Hankyongella ginsenosidimutans</name>
    <dbReference type="NCBI Taxonomy" id="1763828"/>
    <lineage>
        <taxon>Bacteria</taxon>
        <taxon>Pseudomonadati</taxon>
        <taxon>Pseudomonadota</taxon>
        <taxon>Alphaproteobacteria</taxon>
        <taxon>Sphingomonadales</taxon>
        <taxon>Sphingomonadaceae</taxon>
        <taxon>Hankyongella</taxon>
    </lineage>
</organism>
<gene>
    <name evidence="6" type="ORF">E6W36_00430</name>
</gene>
<dbReference type="InterPro" id="IPR001537">
    <property type="entry name" value="SpoU_MeTrfase"/>
</dbReference>
<dbReference type="PANTHER" id="PTHR42786">
    <property type="entry name" value="TRNA/RRNA METHYLTRANSFERASE"/>
    <property type="match status" value="1"/>
</dbReference>
<keyword evidence="7" id="KW-1185">Reference proteome</keyword>
<feature type="domain" description="tRNA/rRNA methyltransferase SpoU type" evidence="5">
    <location>
        <begin position="5"/>
        <end position="154"/>
    </location>
</feature>
<keyword evidence="2 6" id="KW-0489">Methyltransferase</keyword>
<dbReference type="Gene3D" id="3.40.1280.10">
    <property type="match status" value="1"/>
</dbReference>
<dbReference type="PANTHER" id="PTHR42786:SF7">
    <property type="entry name" value="TRNA_RRNA METHYLTRANSFERASE SPOU TYPE DOMAIN-CONTAINING PROTEIN"/>
    <property type="match status" value="1"/>
</dbReference>
<dbReference type="Gene3D" id="1.10.8.590">
    <property type="match status" value="1"/>
</dbReference>
<dbReference type="CDD" id="cd18093">
    <property type="entry name" value="SpoU-like_TrmJ"/>
    <property type="match status" value="1"/>
</dbReference>
<evidence type="ECO:0000259" key="5">
    <source>
        <dbReference type="Pfam" id="PF00588"/>
    </source>
</evidence>
<dbReference type="Proteomes" id="UP000298714">
    <property type="component" value="Chromosome"/>
</dbReference>
<evidence type="ECO:0000256" key="4">
    <source>
        <dbReference type="ARBA" id="ARBA00022691"/>
    </source>
</evidence>
<dbReference type="InterPro" id="IPR029028">
    <property type="entry name" value="Alpha/beta_knot_MTases"/>
</dbReference>
<comment type="similarity">
    <text evidence="1">Belongs to the class IV-like SAM-binding methyltransferase superfamily. RNA methyltransferase TrmH family.</text>
</comment>
<sequence length="250" mass="27336">MKPAFILVRPQLGENIGMVARAMWNFGLDDLRLVAPRDGWPNPAAGPAASGADRLLDEARVFPDLPSAIADCHRVYATTVRPRGMMKETVTARFAAVQSHELDAQGLRAAYLFGPERAGLETEDVAHADQILTIPVNPDFSSLNLAQAAVLCAYEWFQHVDETPDAILGGDHGGPASREALDGLVGHLDAELTARNYFRPSHRAAVMRQTLRGMLQRPGFTEQEVRTLRGVVRALCQLPNGIALPRRSRD</sequence>
<keyword evidence="4" id="KW-0949">S-adenosyl-L-methionine</keyword>
<dbReference type="InterPro" id="IPR004384">
    <property type="entry name" value="RNA_MeTrfase_TrmJ/LasT"/>
</dbReference>
<dbReference type="GO" id="GO:0008173">
    <property type="term" value="F:RNA methyltransferase activity"/>
    <property type="evidence" value="ECO:0007669"/>
    <property type="project" value="InterPro"/>
</dbReference>
<name>A0A4D7CAJ1_9SPHN</name>
<dbReference type="GO" id="GO:0003723">
    <property type="term" value="F:RNA binding"/>
    <property type="evidence" value="ECO:0007669"/>
    <property type="project" value="InterPro"/>
</dbReference>
<accession>A0A4D7CAJ1</accession>
<dbReference type="SUPFAM" id="SSF75217">
    <property type="entry name" value="alpha/beta knot"/>
    <property type="match status" value="1"/>
</dbReference>
<dbReference type="RefSeq" id="WP_222873407.1">
    <property type="nucleotide sequence ID" value="NZ_CP039704.1"/>
</dbReference>
<dbReference type="EMBL" id="CP039704">
    <property type="protein sequence ID" value="QCI80477.1"/>
    <property type="molecule type" value="Genomic_DNA"/>
</dbReference>
<proteinExistence type="inferred from homology"/>
<dbReference type="PIRSF" id="PIRSF004808">
    <property type="entry name" value="LasT"/>
    <property type="match status" value="1"/>
</dbReference>
<evidence type="ECO:0000256" key="2">
    <source>
        <dbReference type="ARBA" id="ARBA00022603"/>
    </source>
</evidence>
<dbReference type="GO" id="GO:0002128">
    <property type="term" value="P:tRNA nucleoside ribose methylation"/>
    <property type="evidence" value="ECO:0007669"/>
    <property type="project" value="TreeGrafter"/>
</dbReference>
<dbReference type="InterPro" id="IPR029026">
    <property type="entry name" value="tRNA_m1G_MTases_N"/>
</dbReference>
<dbReference type="KEGG" id="hgn:E6W36_00430"/>
<evidence type="ECO:0000256" key="1">
    <source>
        <dbReference type="ARBA" id="ARBA00007228"/>
    </source>
</evidence>
<protein>
    <submittedName>
        <fullName evidence="6">RNA methyltransferase</fullName>
    </submittedName>
</protein>
<keyword evidence="3 6" id="KW-0808">Transferase</keyword>
<evidence type="ECO:0000256" key="3">
    <source>
        <dbReference type="ARBA" id="ARBA00022679"/>
    </source>
</evidence>
<evidence type="ECO:0000313" key="7">
    <source>
        <dbReference type="Proteomes" id="UP000298714"/>
    </source>
</evidence>
<reference evidence="7" key="1">
    <citation type="submission" date="2019-04" db="EMBL/GenBank/DDBJ databases">
        <title>Complete genome sequence of Sphingomonas sp. W1-2-3.</title>
        <authorList>
            <person name="Im W.T."/>
        </authorList>
    </citation>
    <scope>NUCLEOTIDE SEQUENCE [LARGE SCALE GENOMIC DNA]</scope>
    <source>
        <strain evidence="7">W1-2-3</strain>
    </source>
</reference>